<dbReference type="PANTHER" id="PTHR43861">
    <property type="entry name" value="TRANS-ACONITATE 2-METHYLTRANSFERASE-RELATED"/>
    <property type="match status" value="1"/>
</dbReference>
<dbReference type="Gene3D" id="3.40.50.150">
    <property type="entry name" value="Vaccinia Virus protein VP39"/>
    <property type="match status" value="1"/>
</dbReference>
<evidence type="ECO:0000256" key="2">
    <source>
        <dbReference type="ARBA" id="ARBA00022691"/>
    </source>
</evidence>
<dbReference type="PANTHER" id="PTHR43861:SF2">
    <property type="entry name" value="CARBOXY-S-ADENOSYL-L-METHIONINE SYNTHASE"/>
    <property type="match status" value="1"/>
</dbReference>
<dbReference type="Proteomes" id="UP001059934">
    <property type="component" value="Chromosome"/>
</dbReference>
<dbReference type="InterPro" id="IPR041698">
    <property type="entry name" value="Methyltransf_25"/>
</dbReference>
<dbReference type="SUPFAM" id="SSF53335">
    <property type="entry name" value="S-adenosyl-L-methionine-dependent methyltransferases"/>
    <property type="match status" value="1"/>
</dbReference>
<evidence type="ECO:0000256" key="1">
    <source>
        <dbReference type="ARBA" id="ARBA00022679"/>
    </source>
</evidence>
<comment type="similarity">
    <text evidence="3">Belongs to the class I-like SAM-binding methyltransferase superfamily. Cx-SAM synthase family.</text>
</comment>
<gene>
    <name evidence="3 5" type="primary">cmoA</name>
    <name evidence="5" type="ORF">NYF23_09555</name>
</gene>
<feature type="binding site" evidence="3">
    <location>
        <begin position="120"/>
        <end position="121"/>
    </location>
    <ligand>
        <name>S-adenosyl-L-methionine</name>
        <dbReference type="ChEBI" id="CHEBI:59789"/>
    </ligand>
</feature>
<comment type="catalytic activity">
    <reaction evidence="3">
        <text>prephenate + S-adenosyl-L-methionine = carboxy-S-adenosyl-L-methionine + 3-phenylpyruvate + H2O</text>
        <dbReference type="Rhea" id="RHEA:51692"/>
        <dbReference type="ChEBI" id="CHEBI:15377"/>
        <dbReference type="ChEBI" id="CHEBI:18005"/>
        <dbReference type="ChEBI" id="CHEBI:29934"/>
        <dbReference type="ChEBI" id="CHEBI:59789"/>
        <dbReference type="ChEBI" id="CHEBI:134278"/>
    </reaction>
</comment>
<dbReference type="EC" id="2.1.3.-" evidence="3"/>
<feature type="binding site" evidence="3">
    <location>
        <position position="135"/>
    </location>
    <ligand>
        <name>S-adenosyl-L-methionine</name>
        <dbReference type="ChEBI" id="CHEBI:59789"/>
    </ligand>
</feature>
<accession>A0ABY5TKG8</accession>
<evidence type="ECO:0000313" key="5">
    <source>
        <dbReference type="EMBL" id="UVW34265.1"/>
    </source>
</evidence>
<feature type="binding site" evidence="3">
    <location>
        <begin position="67"/>
        <end position="69"/>
    </location>
    <ligand>
        <name>S-adenosyl-L-methionine</name>
        <dbReference type="ChEBI" id="CHEBI:59789"/>
    </ligand>
</feature>
<feature type="domain" description="Methyltransferase" evidence="4">
    <location>
        <begin position="65"/>
        <end position="161"/>
    </location>
</feature>
<dbReference type="InterPro" id="IPR005271">
    <property type="entry name" value="CmoA"/>
</dbReference>
<feature type="binding site" evidence="3">
    <location>
        <begin position="92"/>
        <end position="93"/>
    </location>
    <ligand>
        <name>S-adenosyl-L-methionine</name>
        <dbReference type="ChEBI" id="CHEBI:59789"/>
    </ligand>
</feature>
<dbReference type="CDD" id="cd02440">
    <property type="entry name" value="AdoMet_MTases"/>
    <property type="match status" value="1"/>
</dbReference>
<sequence length="247" mass="27195">MSDKSKLDDLFASPLGNVPRFAFDEAVVDVFPDMIQRSVPGYQTIINLCGELAARYVQPDSNCYDLGCSLGASSLAIAQHIKQPGVSIVAVDNSAAMLARCHSVLEKQQSTATIQLLEADICDIEISNASLVVMNFTLQFIAIEKRQALLEKIYAGLNPGGCLVISEKLLFEPESLNQLLSELHHQFKSAQGYSDLEISQKRDSLENFLLPETLETHINRIKACGFNAASPWFQCFNFASLVAIKQH</sequence>
<dbReference type="Pfam" id="PF13649">
    <property type="entry name" value="Methyltransf_25"/>
    <property type="match status" value="1"/>
</dbReference>
<keyword evidence="6" id="KW-1185">Reference proteome</keyword>
<evidence type="ECO:0000313" key="6">
    <source>
        <dbReference type="Proteomes" id="UP001059934"/>
    </source>
</evidence>
<protein>
    <recommendedName>
        <fullName evidence="3">Carboxy-S-adenosyl-L-methionine synthase</fullName>
        <shortName evidence="3">Cx-SAM synthase</shortName>
        <ecNumber evidence="3">2.1.3.-</ecNumber>
    </recommendedName>
</protein>
<keyword evidence="2 3" id="KW-0949">S-adenosyl-L-methionine</keyword>
<organism evidence="5 6">
    <name type="scientific">SAR92 clade bacterium H455</name>
    <dbReference type="NCBI Taxonomy" id="2974818"/>
    <lineage>
        <taxon>Bacteria</taxon>
        <taxon>Pseudomonadati</taxon>
        <taxon>Pseudomonadota</taxon>
        <taxon>Gammaproteobacteria</taxon>
        <taxon>Cellvibrionales</taxon>
        <taxon>Porticoccaceae</taxon>
        <taxon>SAR92 clade</taxon>
    </lineage>
</organism>
<dbReference type="NCBIfam" id="NF011995">
    <property type="entry name" value="PRK15451.1"/>
    <property type="match status" value="1"/>
</dbReference>
<dbReference type="EMBL" id="CP103416">
    <property type="protein sequence ID" value="UVW34265.1"/>
    <property type="molecule type" value="Genomic_DNA"/>
</dbReference>
<dbReference type="InterPro" id="IPR029063">
    <property type="entry name" value="SAM-dependent_MTases_sf"/>
</dbReference>
<dbReference type="PIRSF" id="PIRSF006325">
    <property type="entry name" value="MeTrfase_bac"/>
    <property type="match status" value="1"/>
</dbReference>
<name>A0ABY5TKG8_9GAMM</name>
<comment type="subunit">
    <text evidence="3">Homodimer.</text>
</comment>
<comment type="function">
    <text evidence="3">Catalyzes the conversion of S-adenosyl-L-methionine (SAM) to carboxy-S-adenosyl-L-methionine (Cx-SAM).</text>
</comment>
<evidence type="ECO:0000259" key="4">
    <source>
        <dbReference type="Pfam" id="PF13649"/>
    </source>
</evidence>
<dbReference type="HAMAP" id="MF_01589">
    <property type="entry name" value="Cx_SAM_synthase"/>
    <property type="match status" value="1"/>
</dbReference>
<dbReference type="NCBIfam" id="TIGR00740">
    <property type="entry name" value="carboxy-S-adenosyl-L-methionine synthase CmoA"/>
    <property type="match status" value="1"/>
</dbReference>
<proteinExistence type="inferred from homology"/>
<feature type="binding site" evidence="3">
    <location>
        <position position="202"/>
    </location>
    <ligand>
        <name>S-adenosyl-L-methionine</name>
        <dbReference type="ChEBI" id="CHEBI:59789"/>
    </ligand>
</feature>
<evidence type="ECO:0000256" key="3">
    <source>
        <dbReference type="HAMAP-Rule" id="MF_01589"/>
    </source>
</evidence>
<keyword evidence="1 3" id="KW-0808">Transferase</keyword>
<reference evidence="5" key="1">
    <citation type="submission" date="2022-08" db="EMBL/GenBank/DDBJ databases">
        <title>Catabolic pathway analysis in culturable SAR92 clade bacteria reveals their overlooked roles in DMSP degradation in coastal seas.</title>
        <authorList>
            <person name="He X."/>
            <person name="Zhang X."/>
            <person name="Zhang Y."/>
        </authorList>
    </citation>
    <scope>NUCLEOTIDE SEQUENCE</scope>
    <source>
        <strain evidence="5">H455</strain>
    </source>
</reference>
<feature type="binding site" evidence="3">
    <location>
        <position position="42"/>
    </location>
    <ligand>
        <name>S-adenosyl-L-methionine</name>
        <dbReference type="ChEBI" id="CHEBI:59789"/>
    </ligand>
</feature>